<evidence type="ECO:0000256" key="5">
    <source>
        <dbReference type="ARBA" id="ARBA00022670"/>
    </source>
</evidence>
<comment type="similarity">
    <text evidence="2">Belongs to the peptidase S10 family.</text>
</comment>
<dbReference type="EMBL" id="JALNTZ010000002">
    <property type="protein sequence ID" value="KAJ3662659.1"/>
    <property type="molecule type" value="Genomic_DNA"/>
</dbReference>
<evidence type="ECO:0000256" key="10">
    <source>
        <dbReference type="ARBA" id="ARBA00070242"/>
    </source>
</evidence>
<evidence type="ECO:0000256" key="12">
    <source>
        <dbReference type="SAM" id="SignalP"/>
    </source>
</evidence>
<evidence type="ECO:0000256" key="6">
    <source>
        <dbReference type="ARBA" id="ARBA00022729"/>
    </source>
</evidence>
<comment type="caution">
    <text evidence="14">The sequence shown here is derived from an EMBL/GenBank/DDBJ whole genome shotgun (WGS) entry which is preliminary data.</text>
</comment>
<sequence length="426" mass="47291">MKLVIFLFLIATTTFAREGFGPTEQEWGFVTVREGAHMFWWLQQTSANVESYTERPLVIWLQGGPGSSSTGYGNFAELGPLDADLNPRATTWLNKYNVLFVDNPVGTGYSHVDSFDALTTTNRQIADDFVVLLQGFYEAIPELKDTPLYIFCESYGGKMTAEIALVVDQAIKEGTLDIQLLGVGLGDSWISPVDSVLTWGPYLLSVGAVDQNGYEEIQKSAEATKAAYDAGDYSRSTDLWGQTEGVVLSQTDNIDFYNILTKVSDAWKIRKIAKPSVADDVDYKIDILMNGQVKEALGLDVDWGDQSNAVFSGLYEDFMKPVTEIVEELLNTTNIRVAVYNGQLDLIVDTPGTIKWVDELQFDGSSEWKTAERNAVAVDDIVEGYYKKVGNLAFYWVLRAGHMVPADNPSAMDFILEDVIDGTWNK</sequence>
<dbReference type="PRINTS" id="PR00724">
    <property type="entry name" value="CRBOXYPTASEC"/>
</dbReference>
<organism evidence="14 15">
    <name type="scientific">Zophobas morio</name>
    <dbReference type="NCBI Taxonomy" id="2755281"/>
    <lineage>
        <taxon>Eukaryota</taxon>
        <taxon>Metazoa</taxon>
        <taxon>Ecdysozoa</taxon>
        <taxon>Arthropoda</taxon>
        <taxon>Hexapoda</taxon>
        <taxon>Insecta</taxon>
        <taxon>Pterygota</taxon>
        <taxon>Neoptera</taxon>
        <taxon>Endopterygota</taxon>
        <taxon>Coleoptera</taxon>
        <taxon>Polyphaga</taxon>
        <taxon>Cucujiformia</taxon>
        <taxon>Tenebrionidae</taxon>
        <taxon>Zophobas</taxon>
    </lineage>
</organism>
<comment type="subcellular location">
    <subcellularLocation>
        <location evidence="1">Secreted</location>
    </subcellularLocation>
</comment>
<dbReference type="Pfam" id="PF00450">
    <property type="entry name" value="Peptidase_S10"/>
    <property type="match status" value="1"/>
</dbReference>
<reference evidence="14" key="1">
    <citation type="journal article" date="2023" name="G3 (Bethesda)">
        <title>Whole genome assemblies of Zophobas morio and Tenebrio molitor.</title>
        <authorList>
            <person name="Kaur S."/>
            <person name="Stinson S.A."/>
            <person name="diCenzo G.C."/>
        </authorList>
    </citation>
    <scope>NUCLEOTIDE SEQUENCE</scope>
    <source>
        <strain evidence="14">QUZm001</strain>
    </source>
</reference>
<dbReference type="PANTHER" id="PTHR11802:SF3">
    <property type="entry name" value="RETINOID-INDUCIBLE SERINE CARBOXYPEPTIDASE"/>
    <property type="match status" value="1"/>
</dbReference>
<proteinExistence type="inferred from homology"/>
<evidence type="ECO:0000313" key="14">
    <source>
        <dbReference type="EMBL" id="KAJ3666896.1"/>
    </source>
</evidence>
<keyword evidence="8" id="KW-0325">Glycoprotein</keyword>
<dbReference type="Proteomes" id="UP001168821">
    <property type="component" value="Unassembled WGS sequence"/>
</dbReference>
<keyword evidence="5" id="KW-0645">Protease</keyword>
<dbReference type="Gene3D" id="3.40.50.1820">
    <property type="entry name" value="alpha/beta hydrolase"/>
    <property type="match status" value="1"/>
</dbReference>
<dbReference type="PANTHER" id="PTHR11802">
    <property type="entry name" value="SERINE PROTEASE FAMILY S10 SERINE CARBOXYPEPTIDASE"/>
    <property type="match status" value="1"/>
</dbReference>
<dbReference type="AlphaFoldDB" id="A0AA38J7B6"/>
<evidence type="ECO:0000256" key="11">
    <source>
        <dbReference type="ARBA" id="ARBA00077736"/>
    </source>
</evidence>
<dbReference type="InterPro" id="IPR029058">
    <property type="entry name" value="AB_hydrolase_fold"/>
</dbReference>
<dbReference type="GO" id="GO:0006508">
    <property type="term" value="P:proteolysis"/>
    <property type="evidence" value="ECO:0007669"/>
    <property type="project" value="UniProtKB-KW"/>
</dbReference>
<name>A0AA38J7B6_9CUCU</name>
<dbReference type="GO" id="GO:0005576">
    <property type="term" value="C:extracellular region"/>
    <property type="evidence" value="ECO:0007669"/>
    <property type="project" value="UniProtKB-SubCell"/>
</dbReference>
<keyword evidence="6 12" id="KW-0732">Signal</keyword>
<keyword evidence="3" id="KW-0964">Secreted</keyword>
<evidence type="ECO:0000256" key="1">
    <source>
        <dbReference type="ARBA" id="ARBA00004613"/>
    </source>
</evidence>
<dbReference type="InterPro" id="IPR001563">
    <property type="entry name" value="Peptidase_S10"/>
</dbReference>
<keyword evidence="7" id="KW-0378">Hydrolase</keyword>
<evidence type="ECO:0000256" key="4">
    <source>
        <dbReference type="ARBA" id="ARBA00022645"/>
    </source>
</evidence>
<dbReference type="FunFam" id="3.40.50.1820:FF:000075">
    <property type="entry name" value="Carboxypeptidase"/>
    <property type="match status" value="1"/>
</dbReference>
<accession>A0AA38J7B6</accession>
<keyword evidence="4" id="KW-0121">Carboxypeptidase</keyword>
<evidence type="ECO:0000256" key="9">
    <source>
        <dbReference type="ARBA" id="ARBA00055847"/>
    </source>
</evidence>
<feature type="chain" id="PRO_5041589108" description="Retinoid-inducible serine carboxypeptidase" evidence="12">
    <location>
        <begin position="17"/>
        <end position="426"/>
    </location>
</feature>
<evidence type="ECO:0000313" key="13">
    <source>
        <dbReference type="EMBL" id="KAJ3662659.1"/>
    </source>
</evidence>
<dbReference type="EMBL" id="JALNTZ010000001">
    <property type="protein sequence ID" value="KAJ3666896.1"/>
    <property type="molecule type" value="Genomic_DNA"/>
</dbReference>
<feature type="signal peptide" evidence="12">
    <location>
        <begin position="1"/>
        <end position="16"/>
    </location>
</feature>
<dbReference type="SUPFAM" id="SSF53474">
    <property type="entry name" value="alpha/beta-Hydrolases"/>
    <property type="match status" value="1"/>
</dbReference>
<evidence type="ECO:0000256" key="7">
    <source>
        <dbReference type="ARBA" id="ARBA00022801"/>
    </source>
</evidence>
<evidence type="ECO:0000256" key="3">
    <source>
        <dbReference type="ARBA" id="ARBA00022525"/>
    </source>
</evidence>
<evidence type="ECO:0000256" key="2">
    <source>
        <dbReference type="ARBA" id="ARBA00009431"/>
    </source>
</evidence>
<gene>
    <name evidence="14" type="ORF">Zmor_002321</name>
    <name evidence="13" type="ORF">Zmor_006997</name>
</gene>
<dbReference type="GO" id="GO:0004185">
    <property type="term" value="F:serine-type carboxypeptidase activity"/>
    <property type="evidence" value="ECO:0007669"/>
    <property type="project" value="InterPro"/>
</dbReference>
<keyword evidence="15" id="KW-1185">Reference proteome</keyword>
<protein>
    <recommendedName>
        <fullName evidence="10">Retinoid-inducible serine carboxypeptidase</fullName>
    </recommendedName>
    <alternativeName>
        <fullName evidence="11">Serine carboxypeptidase 1</fullName>
    </alternativeName>
</protein>
<evidence type="ECO:0000256" key="8">
    <source>
        <dbReference type="ARBA" id="ARBA00023180"/>
    </source>
</evidence>
<evidence type="ECO:0000313" key="15">
    <source>
        <dbReference type="Proteomes" id="UP001168821"/>
    </source>
</evidence>
<comment type="function">
    <text evidence="9">May be involved in vascular wall and kidney homeostasis.</text>
</comment>